<keyword evidence="12" id="KW-0695">RNA-directed DNA polymerase</keyword>
<evidence type="ECO:0000256" key="8">
    <source>
        <dbReference type="ARBA" id="ARBA00022801"/>
    </source>
</evidence>
<sequence length="320" mass="36671">MTGLKSIFKELNEAEKLKVELGNGKELQFEGKGTVGIETSHGKRILTNVQFVPDIGYNLLSVGQLMDSGHSILFDGSACMIKDKQTGRVMAKIKMTQQNVPARSHGCGKFRSRCYRKNYSKLWHLRYGHLNIKGLSLLNQRGMVLGLPKISAIDVCEGCIYGKQTRKSIPIRKAWRASKCLELVHADLCGPMQTKSLGGSLYFLLFTDDYSRMSWVNFLESKSETFEKFKHFKAKVEKQSGLCIKALRSDKGGEFLSNEFKFFCEENGIHRELTTPYTPEQNGSPRGRIELWWRWREACCKKKGFRIIFRQRRSRLPSTY</sequence>
<keyword evidence="10" id="KW-0460">Magnesium</keyword>
<keyword evidence="14" id="KW-0917">Virion maturation</keyword>
<dbReference type="InterPro" id="IPR012337">
    <property type="entry name" value="RNaseH-like_sf"/>
</dbReference>
<dbReference type="PANTHER" id="PTHR42648:SF11">
    <property type="entry name" value="TRANSPOSON TY4-P GAG-POL POLYPROTEIN"/>
    <property type="match status" value="1"/>
</dbReference>
<evidence type="ECO:0000256" key="7">
    <source>
        <dbReference type="ARBA" id="ARBA00022759"/>
    </source>
</evidence>
<keyword evidence="8" id="KW-0378">Hydrolase</keyword>
<dbReference type="InterPro" id="IPR039537">
    <property type="entry name" value="Retrotran_Ty1/copia-like"/>
</dbReference>
<dbReference type="PROSITE" id="PS50994">
    <property type="entry name" value="INTEGRASE"/>
    <property type="match status" value="1"/>
</dbReference>
<dbReference type="GO" id="GO:0015074">
    <property type="term" value="P:DNA integration"/>
    <property type="evidence" value="ECO:0007669"/>
    <property type="project" value="UniProtKB-KW"/>
</dbReference>
<evidence type="ECO:0000256" key="12">
    <source>
        <dbReference type="ARBA" id="ARBA00022918"/>
    </source>
</evidence>
<dbReference type="PANTHER" id="PTHR42648">
    <property type="entry name" value="TRANSPOSASE, PUTATIVE-RELATED"/>
    <property type="match status" value="1"/>
</dbReference>
<dbReference type="InterPro" id="IPR036397">
    <property type="entry name" value="RNaseH_sf"/>
</dbReference>
<dbReference type="GO" id="GO:0005524">
    <property type="term" value="F:ATP binding"/>
    <property type="evidence" value="ECO:0007669"/>
    <property type="project" value="UniProtKB-KW"/>
</dbReference>
<comment type="function">
    <text evidence="1">The aspartyl protease (PR) mediates the proteolytic cleavages of the Gag and Gag-Pol polyproteins after assembly of the VLP.</text>
</comment>
<dbReference type="GO" id="GO:0004519">
    <property type="term" value="F:endonuclease activity"/>
    <property type="evidence" value="ECO:0007669"/>
    <property type="project" value="UniProtKB-KW"/>
</dbReference>
<dbReference type="Pfam" id="PF22936">
    <property type="entry name" value="Pol_BBD"/>
    <property type="match status" value="1"/>
</dbReference>
<evidence type="ECO:0000256" key="11">
    <source>
        <dbReference type="ARBA" id="ARBA00022908"/>
    </source>
</evidence>
<protein>
    <recommendedName>
        <fullName evidence="16">Integrase catalytic domain-containing protein</fullName>
    </recommendedName>
</protein>
<dbReference type="GO" id="GO:0006310">
    <property type="term" value="P:DNA recombination"/>
    <property type="evidence" value="ECO:0007669"/>
    <property type="project" value="UniProtKB-KW"/>
</dbReference>
<keyword evidence="2" id="KW-1188">Viral release from host cell</keyword>
<dbReference type="EMBL" id="BSYR01000026">
    <property type="protein sequence ID" value="GMI94224.1"/>
    <property type="molecule type" value="Genomic_DNA"/>
</dbReference>
<reference evidence="17" key="1">
    <citation type="submission" date="2023-05" db="EMBL/GenBank/DDBJ databases">
        <title>Genome and transcriptome analyses reveal genes involved in the formation of fine ridges on petal epidermal cells in Hibiscus trionum.</title>
        <authorList>
            <person name="Koshimizu S."/>
            <person name="Masuda S."/>
            <person name="Ishii T."/>
            <person name="Shirasu K."/>
            <person name="Hoshino A."/>
            <person name="Arita M."/>
        </authorList>
    </citation>
    <scope>NUCLEOTIDE SEQUENCE</scope>
    <source>
        <strain evidence="17">Hamamatsu line</strain>
    </source>
</reference>
<evidence type="ECO:0000256" key="13">
    <source>
        <dbReference type="ARBA" id="ARBA00022932"/>
    </source>
</evidence>
<proteinExistence type="predicted"/>
<dbReference type="InterPro" id="IPR025724">
    <property type="entry name" value="GAG-pre-integrase_dom"/>
</dbReference>
<keyword evidence="9" id="KW-0067">ATP-binding</keyword>
<dbReference type="SUPFAM" id="SSF53098">
    <property type="entry name" value="Ribonuclease H-like"/>
    <property type="match status" value="1"/>
</dbReference>
<dbReference type="AlphaFoldDB" id="A0A9W7IDW0"/>
<keyword evidence="18" id="KW-1185">Reference proteome</keyword>
<evidence type="ECO:0000259" key="16">
    <source>
        <dbReference type="PROSITE" id="PS50994"/>
    </source>
</evidence>
<dbReference type="Gene3D" id="3.30.420.10">
    <property type="entry name" value="Ribonuclease H-like superfamily/Ribonuclease H"/>
    <property type="match status" value="1"/>
</dbReference>
<evidence type="ECO:0000256" key="2">
    <source>
        <dbReference type="ARBA" id="ARBA00022612"/>
    </source>
</evidence>
<dbReference type="Proteomes" id="UP001165190">
    <property type="component" value="Unassembled WGS sequence"/>
</dbReference>
<keyword evidence="4" id="KW-0540">Nuclease</keyword>
<dbReference type="GO" id="GO:0006508">
    <property type="term" value="P:proteolysis"/>
    <property type="evidence" value="ECO:0007669"/>
    <property type="project" value="UniProtKB-KW"/>
</dbReference>
<comment type="caution">
    <text evidence="17">The sequence shown here is derived from an EMBL/GenBank/DDBJ whole genome shotgun (WGS) entry which is preliminary data.</text>
</comment>
<feature type="domain" description="Integrase catalytic" evidence="16">
    <location>
        <begin position="166"/>
        <end position="283"/>
    </location>
</feature>
<dbReference type="GO" id="GO:0046872">
    <property type="term" value="F:metal ion binding"/>
    <property type="evidence" value="ECO:0007669"/>
    <property type="project" value="UniProtKB-KW"/>
</dbReference>
<keyword evidence="13" id="KW-0808">Transferase</keyword>
<evidence type="ECO:0000256" key="10">
    <source>
        <dbReference type="ARBA" id="ARBA00022842"/>
    </source>
</evidence>
<keyword evidence="5" id="KW-0479">Metal-binding</keyword>
<dbReference type="Pfam" id="PF13976">
    <property type="entry name" value="gag_pre-integrs"/>
    <property type="match status" value="1"/>
</dbReference>
<keyword evidence="11" id="KW-0229">DNA integration</keyword>
<evidence type="ECO:0000313" key="17">
    <source>
        <dbReference type="EMBL" id="GMI94224.1"/>
    </source>
</evidence>
<dbReference type="GO" id="GO:0003964">
    <property type="term" value="F:RNA-directed DNA polymerase activity"/>
    <property type="evidence" value="ECO:0007669"/>
    <property type="project" value="UniProtKB-KW"/>
</dbReference>
<keyword evidence="13" id="KW-0239">DNA-directed DNA polymerase</keyword>
<dbReference type="InterPro" id="IPR054722">
    <property type="entry name" value="PolX-like_BBD"/>
</dbReference>
<keyword evidence="13" id="KW-0548">Nucleotidyltransferase</keyword>
<evidence type="ECO:0000256" key="5">
    <source>
        <dbReference type="ARBA" id="ARBA00022723"/>
    </source>
</evidence>
<evidence type="ECO:0000256" key="9">
    <source>
        <dbReference type="ARBA" id="ARBA00022840"/>
    </source>
</evidence>
<dbReference type="Pfam" id="PF00665">
    <property type="entry name" value="rve"/>
    <property type="match status" value="1"/>
</dbReference>
<evidence type="ECO:0000313" key="18">
    <source>
        <dbReference type="Proteomes" id="UP001165190"/>
    </source>
</evidence>
<evidence type="ECO:0000256" key="6">
    <source>
        <dbReference type="ARBA" id="ARBA00022741"/>
    </source>
</evidence>
<dbReference type="OrthoDB" id="1000085at2759"/>
<evidence type="ECO:0000256" key="15">
    <source>
        <dbReference type="ARBA" id="ARBA00023172"/>
    </source>
</evidence>
<keyword evidence="3" id="KW-0645">Protease</keyword>
<evidence type="ECO:0000256" key="4">
    <source>
        <dbReference type="ARBA" id="ARBA00022722"/>
    </source>
</evidence>
<keyword evidence="15" id="KW-0233">DNA recombination</keyword>
<keyword evidence="6" id="KW-0547">Nucleotide-binding</keyword>
<dbReference type="InterPro" id="IPR001584">
    <property type="entry name" value="Integrase_cat-core"/>
</dbReference>
<gene>
    <name evidence="17" type="ORF">HRI_003091700</name>
</gene>
<organism evidence="17 18">
    <name type="scientific">Hibiscus trionum</name>
    <name type="common">Flower of an hour</name>
    <dbReference type="NCBI Taxonomy" id="183268"/>
    <lineage>
        <taxon>Eukaryota</taxon>
        <taxon>Viridiplantae</taxon>
        <taxon>Streptophyta</taxon>
        <taxon>Embryophyta</taxon>
        <taxon>Tracheophyta</taxon>
        <taxon>Spermatophyta</taxon>
        <taxon>Magnoliopsida</taxon>
        <taxon>eudicotyledons</taxon>
        <taxon>Gunneridae</taxon>
        <taxon>Pentapetalae</taxon>
        <taxon>rosids</taxon>
        <taxon>malvids</taxon>
        <taxon>Malvales</taxon>
        <taxon>Malvaceae</taxon>
        <taxon>Malvoideae</taxon>
        <taxon>Hibiscus</taxon>
    </lineage>
</organism>
<evidence type="ECO:0000256" key="14">
    <source>
        <dbReference type="ARBA" id="ARBA00023113"/>
    </source>
</evidence>
<dbReference type="GO" id="GO:0003887">
    <property type="term" value="F:DNA-directed DNA polymerase activity"/>
    <property type="evidence" value="ECO:0007669"/>
    <property type="project" value="UniProtKB-KW"/>
</dbReference>
<name>A0A9W7IDW0_HIBTR</name>
<keyword evidence="7" id="KW-0255">Endonuclease</keyword>
<dbReference type="GO" id="GO:0008233">
    <property type="term" value="F:peptidase activity"/>
    <property type="evidence" value="ECO:0007669"/>
    <property type="project" value="UniProtKB-KW"/>
</dbReference>
<evidence type="ECO:0000256" key="3">
    <source>
        <dbReference type="ARBA" id="ARBA00022670"/>
    </source>
</evidence>
<dbReference type="GO" id="GO:0003676">
    <property type="term" value="F:nucleic acid binding"/>
    <property type="evidence" value="ECO:0007669"/>
    <property type="project" value="InterPro"/>
</dbReference>
<accession>A0A9W7IDW0</accession>
<evidence type="ECO:0000256" key="1">
    <source>
        <dbReference type="ARBA" id="ARBA00002180"/>
    </source>
</evidence>